<evidence type="ECO:0000256" key="2">
    <source>
        <dbReference type="SAM" id="MobiDB-lite"/>
    </source>
</evidence>
<feature type="compositionally biased region" description="Basic and acidic residues" evidence="2">
    <location>
        <begin position="176"/>
        <end position="196"/>
    </location>
</feature>
<feature type="compositionally biased region" description="Basic and acidic residues" evidence="2">
    <location>
        <begin position="251"/>
        <end position="279"/>
    </location>
</feature>
<evidence type="ECO:0000256" key="1">
    <source>
        <dbReference type="SAM" id="Coils"/>
    </source>
</evidence>
<feature type="compositionally biased region" description="Low complexity" evidence="2">
    <location>
        <begin position="220"/>
        <end position="243"/>
    </location>
</feature>
<sequence>MIVFTATNIQTQDVYVGTARESVEEEWADLLSQADNGTSGQFFEQLRAQGSDGFEVDTWAYGESPAEARESMREARDDLGAQPIKSSRGKAAGRSTGAIQSASMKALMAAFEEAVSDDSDVDVDDLDGIDVRSERRSGSESAETEAGAPAADAKVSEAVSKDSVRGQATASPQAEAQHEPRQRPETDSRADGDKMNARLAAMKAAQERLLRERPTKSSTPAIGAKPTAAKAAGAKPAAPVKMATGRTGSAAKEKRIREAIEAERERRENLRHTNNRDEQTEMNVVMARIEMRRQATKKANAEKAKQSAAARRAKQKAADNAAAEAAGNRMSSRRKPAAEPAVKASAEKPAVATMSATQAAAKAGVSDADSSQAAKLAAGRTGSSLKEKRIKEAIEREKAERLARQQEQRAAEAQEMAAILARLEERTREAERMKRKR</sequence>
<dbReference type="AlphaFoldDB" id="A0A9E5MJF6"/>
<reference evidence="3" key="1">
    <citation type="submission" date="2020-03" db="EMBL/GenBank/DDBJ databases">
        <authorList>
            <person name="Guo F."/>
        </authorList>
    </citation>
    <scope>NUCLEOTIDE SEQUENCE</scope>
    <source>
        <strain evidence="3">JCM 30134</strain>
    </source>
</reference>
<feature type="compositionally biased region" description="Basic and acidic residues" evidence="2">
    <location>
        <begin position="289"/>
        <end position="305"/>
    </location>
</feature>
<name>A0A9E5MJF6_9GAMM</name>
<feature type="coiled-coil region" evidence="1">
    <location>
        <begin position="396"/>
        <end position="436"/>
    </location>
</feature>
<feature type="compositionally biased region" description="Basic and acidic residues" evidence="2">
    <location>
        <begin position="205"/>
        <end position="215"/>
    </location>
</feature>
<gene>
    <name evidence="3" type="ORF">G8770_05780</name>
</gene>
<organism evidence="3 4">
    <name type="scientific">Pseudomaricurvus hydrocarbonicus</name>
    <dbReference type="NCBI Taxonomy" id="1470433"/>
    <lineage>
        <taxon>Bacteria</taxon>
        <taxon>Pseudomonadati</taxon>
        <taxon>Pseudomonadota</taxon>
        <taxon>Gammaproteobacteria</taxon>
        <taxon>Cellvibrionales</taxon>
        <taxon>Cellvibrionaceae</taxon>
        <taxon>Pseudomaricurvus</taxon>
    </lineage>
</organism>
<evidence type="ECO:0000313" key="3">
    <source>
        <dbReference type="EMBL" id="NHO65049.1"/>
    </source>
</evidence>
<evidence type="ECO:0000313" key="4">
    <source>
        <dbReference type="Proteomes" id="UP000787472"/>
    </source>
</evidence>
<feature type="region of interest" description="Disordered" evidence="2">
    <location>
        <begin position="71"/>
        <end position="97"/>
    </location>
</feature>
<feature type="region of interest" description="Disordered" evidence="2">
    <location>
        <begin position="130"/>
        <end position="389"/>
    </location>
</feature>
<keyword evidence="1" id="KW-0175">Coiled coil</keyword>
<feature type="compositionally biased region" description="Low complexity" evidence="2">
    <location>
        <begin position="139"/>
        <end position="153"/>
    </location>
</feature>
<feature type="compositionally biased region" description="Low complexity" evidence="2">
    <location>
        <begin position="350"/>
        <end position="363"/>
    </location>
</feature>
<dbReference type="Proteomes" id="UP000787472">
    <property type="component" value="Unassembled WGS sequence"/>
</dbReference>
<accession>A0A9E5MJF6</accession>
<protein>
    <submittedName>
        <fullName evidence="3">Uncharacterized protein</fullName>
    </submittedName>
</protein>
<dbReference type="RefSeq" id="WP_167183092.1">
    <property type="nucleotide sequence ID" value="NZ_JAAONZ010000003.1"/>
</dbReference>
<comment type="caution">
    <text evidence="3">The sequence shown here is derived from an EMBL/GenBank/DDBJ whole genome shotgun (WGS) entry which is preliminary data.</text>
</comment>
<dbReference type="EMBL" id="JAAONZ010000003">
    <property type="protein sequence ID" value="NHO65049.1"/>
    <property type="molecule type" value="Genomic_DNA"/>
</dbReference>
<keyword evidence="4" id="KW-1185">Reference proteome</keyword>
<proteinExistence type="predicted"/>